<dbReference type="Gene3D" id="2.30.30.760">
    <property type="match status" value="1"/>
</dbReference>
<dbReference type="PANTHER" id="PTHR36307">
    <property type="entry name" value="FLAGELLA BASAL BODY P-RING FORMATION PROTEIN FLGA"/>
    <property type="match status" value="1"/>
</dbReference>
<evidence type="ECO:0000256" key="7">
    <source>
        <dbReference type="RuleBase" id="RU362063"/>
    </source>
</evidence>
<gene>
    <name evidence="9" type="primary">flgA</name>
    <name evidence="9" type="ORF">ACFODX_07945</name>
</gene>
<evidence type="ECO:0000256" key="1">
    <source>
        <dbReference type="ARBA" id="ARBA00004418"/>
    </source>
</evidence>
<name>A0ABV7FFG3_9GAMM</name>
<keyword evidence="9" id="KW-0282">Flagellum</keyword>
<dbReference type="Gene3D" id="3.90.1210.10">
    <property type="entry name" value="Antifreeze-like/N-acetylneuraminic acid synthase C-terminal domain"/>
    <property type="match status" value="1"/>
</dbReference>
<dbReference type="RefSeq" id="WP_378117803.1">
    <property type="nucleotide sequence ID" value="NZ_JBHRTF010000003.1"/>
</dbReference>
<organism evidence="9 10">
    <name type="scientific">Cellvibrio fontiphilus</name>
    <dbReference type="NCBI Taxonomy" id="1815559"/>
    <lineage>
        <taxon>Bacteria</taxon>
        <taxon>Pseudomonadati</taxon>
        <taxon>Pseudomonadota</taxon>
        <taxon>Gammaproteobacteria</taxon>
        <taxon>Cellvibrionales</taxon>
        <taxon>Cellvibrionaceae</taxon>
        <taxon>Cellvibrio</taxon>
    </lineage>
</organism>
<dbReference type="InterPro" id="IPR013974">
    <property type="entry name" value="SAF"/>
</dbReference>
<reference evidence="10" key="1">
    <citation type="journal article" date="2019" name="Int. J. Syst. Evol. Microbiol.">
        <title>The Global Catalogue of Microorganisms (GCM) 10K type strain sequencing project: providing services to taxonomists for standard genome sequencing and annotation.</title>
        <authorList>
            <consortium name="The Broad Institute Genomics Platform"/>
            <consortium name="The Broad Institute Genome Sequencing Center for Infectious Disease"/>
            <person name="Wu L."/>
            <person name="Ma J."/>
        </authorList>
    </citation>
    <scope>NUCLEOTIDE SEQUENCE [LARGE SCALE GENOMIC DNA]</scope>
    <source>
        <strain evidence="10">KCTC 52237</strain>
    </source>
</reference>
<evidence type="ECO:0000259" key="8">
    <source>
        <dbReference type="SMART" id="SM00858"/>
    </source>
</evidence>
<keyword evidence="9" id="KW-0969">Cilium</keyword>
<keyword evidence="7" id="KW-1005">Bacterial flagellum biogenesis</keyword>
<evidence type="ECO:0000256" key="3">
    <source>
        <dbReference type="ARBA" id="ARBA00014754"/>
    </source>
</evidence>
<dbReference type="Pfam" id="PF17656">
    <property type="entry name" value="ChapFlgA_N"/>
    <property type="match status" value="1"/>
</dbReference>
<dbReference type="InterPro" id="IPR017585">
    <property type="entry name" value="SAF_FlgA"/>
</dbReference>
<evidence type="ECO:0000313" key="10">
    <source>
        <dbReference type="Proteomes" id="UP001595555"/>
    </source>
</evidence>
<accession>A0ABV7FFG3</accession>
<dbReference type="SMART" id="SM00858">
    <property type="entry name" value="SAF"/>
    <property type="match status" value="1"/>
</dbReference>
<comment type="caution">
    <text evidence="9">The sequence shown here is derived from an EMBL/GenBank/DDBJ whole genome shotgun (WGS) entry which is preliminary data.</text>
</comment>
<feature type="domain" description="SAF" evidence="8">
    <location>
        <begin position="81"/>
        <end position="143"/>
    </location>
</feature>
<keyword evidence="5 7" id="KW-0574">Periplasm</keyword>
<comment type="function">
    <text evidence="6 7">Involved in the assembly process of the P-ring formation. It may associate with FlgF on the rod constituting a structure essential for the P-ring assembly or may act as a modulator protein for the P-ring assembly.</text>
</comment>
<keyword evidence="9" id="KW-0966">Cell projection</keyword>
<dbReference type="Pfam" id="PF13144">
    <property type="entry name" value="ChapFlgA"/>
    <property type="match status" value="1"/>
</dbReference>
<protein>
    <recommendedName>
        <fullName evidence="3 7">Flagella basal body P-ring formation protein FlgA</fullName>
    </recommendedName>
</protein>
<keyword evidence="4" id="KW-0732">Signal</keyword>
<evidence type="ECO:0000256" key="6">
    <source>
        <dbReference type="ARBA" id="ARBA00025643"/>
    </source>
</evidence>
<dbReference type="Proteomes" id="UP001595555">
    <property type="component" value="Unassembled WGS sequence"/>
</dbReference>
<dbReference type="NCBIfam" id="TIGR03170">
    <property type="entry name" value="flgA_cterm"/>
    <property type="match status" value="1"/>
</dbReference>
<evidence type="ECO:0000256" key="5">
    <source>
        <dbReference type="ARBA" id="ARBA00022764"/>
    </source>
</evidence>
<dbReference type="CDD" id="cd11614">
    <property type="entry name" value="SAF_CpaB_FlgA_like"/>
    <property type="match status" value="1"/>
</dbReference>
<proteinExistence type="inferred from homology"/>
<evidence type="ECO:0000313" key="9">
    <source>
        <dbReference type="EMBL" id="MFC3115483.1"/>
    </source>
</evidence>
<sequence>MALKQDVANFLASHYSQVEHERLDIKVGNLDARLRLETCPDTIVFNLQDPSGLGGNLSVQAKCPAPGGWSVHVPAQVMVYRQIPVAARTIARGERVSASHLTDNLVNVSSIRQGYALSSENIIGKEAKRNIAQGEAFKTSSLDSPTAIKRGESVTLQAQAGAIKVLSSGVALADGRIGQKIRVKNSSSERIVTGIVVNQGLVETL</sequence>
<comment type="subcellular location">
    <subcellularLocation>
        <location evidence="1 7">Periplasm</location>
    </subcellularLocation>
</comment>
<dbReference type="InterPro" id="IPR039246">
    <property type="entry name" value="Flagellar_FlgA"/>
</dbReference>
<evidence type="ECO:0000256" key="2">
    <source>
        <dbReference type="ARBA" id="ARBA00010474"/>
    </source>
</evidence>
<comment type="similarity">
    <text evidence="2 7">Belongs to the FlgA family.</text>
</comment>
<keyword evidence="10" id="KW-1185">Reference proteome</keyword>
<dbReference type="EMBL" id="JBHRTF010000003">
    <property type="protein sequence ID" value="MFC3115483.1"/>
    <property type="molecule type" value="Genomic_DNA"/>
</dbReference>
<dbReference type="PANTHER" id="PTHR36307:SF1">
    <property type="entry name" value="FLAGELLA BASAL BODY P-RING FORMATION PROTEIN FLGA"/>
    <property type="match status" value="1"/>
</dbReference>
<dbReference type="InterPro" id="IPR041231">
    <property type="entry name" value="FlgA_N"/>
</dbReference>
<evidence type="ECO:0000256" key="4">
    <source>
        <dbReference type="ARBA" id="ARBA00022729"/>
    </source>
</evidence>